<dbReference type="Proteomes" id="UP001596157">
    <property type="component" value="Unassembled WGS sequence"/>
</dbReference>
<feature type="region of interest" description="Disordered" evidence="1">
    <location>
        <begin position="142"/>
        <end position="171"/>
    </location>
</feature>
<evidence type="ECO:0000256" key="1">
    <source>
        <dbReference type="SAM" id="MobiDB-lite"/>
    </source>
</evidence>
<dbReference type="EMBL" id="JBHSKF010000019">
    <property type="protein sequence ID" value="MFC5290944.1"/>
    <property type="molecule type" value="Genomic_DNA"/>
</dbReference>
<evidence type="ECO:0000313" key="4">
    <source>
        <dbReference type="Proteomes" id="UP001596157"/>
    </source>
</evidence>
<dbReference type="Gene3D" id="3.40.50.10140">
    <property type="entry name" value="Toll/interleukin-1 receptor homology (TIR) domain"/>
    <property type="match status" value="1"/>
</dbReference>
<name>A0ABW0EXK4_9PSEU</name>
<evidence type="ECO:0000313" key="3">
    <source>
        <dbReference type="EMBL" id="MFC5290944.1"/>
    </source>
</evidence>
<feature type="compositionally biased region" description="Basic and acidic residues" evidence="1">
    <location>
        <begin position="156"/>
        <end position="171"/>
    </location>
</feature>
<evidence type="ECO:0000259" key="2">
    <source>
        <dbReference type="Pfam" id="PF13676"/>
    </source>
</evidence>
<proteinExistence type="predicted"/>
<keyword evidence="4" id="KW-1185">Reference proteome</keyword>
<protein>
    <submittedName>
        <fullName evidence="3">TIR domain-containing protein</fullName>
    </submittedName>
</protein>
<dbReference type="InterPro" id="IPR000157">
    <property type="entry name" value="TIR_dom"/>
</dbReference>
<feature type="domain" description="TIR" evidence="2">
    <location>
        <begin position="10"/>
        <end position="124"/>
    </location>
</feature>
<gene>
    <name evidence="3" type="ORF">ACFPM7_28170</name>
</gene>
<reference evidence="4" key="1">
    <citation type="journal article" date="2019" name="Int. J. Syst. Evol. Microbiol.">
        <title>The Global Catalogue of Microorganisms (GCM) 10K type strain sequencing project: providing services to taxonomists for standard genome sequencing and annotation.</title>
        <authorList>
            <consortium name="The Broad Institute Genomics Platform"/>
            <consortium name="The Broad Institute Genome Sequencing Center for Infectious Disease"/>
            <person name="Wu L."/>
            <person name="Ma J."/>
        </authorList>
    </citation>
    <scope>NUCLEOTIDE SEQUENCE [LARGE SCALE GENOMIC DNA]</scope>
    <source>
        <strain evidence="4">CCUG 59778</strain>
    </source>
</reference>
<comment type="caution">
    <text evidence="3">The sequence shown here is derived from an EMBL/GenBank/DDBJ whole genome shotgun (WGS) entry which is preliminary data.</text>
</comment>
<dbReference type="RefSeq" id="WP_378250843.1">
    <property type="nucleotide sequence ID" value="NZ_JBHSKF010000019.1"/>
</dbReference>
<accession>A0ABW0EXK4</accession>
<dbReference type="SUPFAM" id="SSF52200">
    <property type="entry name" value="Toll/Interleukin receptor TIR domain"/>
    <property type="match status" value="1"/>
</dbReference>
<sequence>MSALSTDYDIAVSFTYKHRAYVEAVVGAAKALGLRVFYDRDMATSLWGQNFVTAFRKIYSSRAQFCVPFISAEYFSAPYARDEFFSAMLKAVEQGDGYILPVLMDSSPIPSELLSPHIGYLRAVDHTPEQLAGHLHRKVLEQRAPGGSPGSASDFRQSHRSETTQDDKTGRGAVRRDGLYAKFDSEEKSLSCFRFHDRGVASVGTVQCLNGDIASTVQDVSRWLGYAAQYGSYDDITAARYLTSGNQVRVVSTSPGKVQYEGIVSESSDELRLEWYSYITDRSGAGTWRFHAANFPKIEWT</sequence>
<dbReference type="Pfam" id="PF13676">
    <property type="entry name" value="TIR_2"/>
    <property type="match status" value="1"/>
</dbReference>
<dbReference type="InterPro" id="IPR035897">
    <property type="entry name" value="Toll_tir_struct_dom_sf"/>
</dbReference>
<organism evidence="3 4">
    <name type="scientific">Actinokineospora guangxiensis</name>
    <dbReference type="NCBI Taxonomy" id="1490288"/>
    <lineage>
        <taxon>Bacteria</taxon>
        <taxon>Bacillati</taxon>
        <taxon>Actinomycetota</taxon>
        <taxon>Actinomycetes</taxon>
        <taxon>Pseudonocardiales</taxon>
        <taxon>Pseudonocardiaceae</taxon>
        <taxon>Actinokineospora</taxon>
    </lineage>
</organism>